<dbReference type="SUPFAM" id="SSF53032">
    <property type="entry name" value="tRNA-intron endonuclease catalytic domain-like"/>
    <property type="match status" value="1"/>
</dbReference>
<dbReference type="AlphaFoldDB" id="A0A0T6BBP4"/>
<reference evidence="4 5" key="1">
    <citation type="submission" date="2015-09" db="EMBL/GenBank/DDBJ databases">
        <title>Draft genome of the scarab beetle Oryctes borbonicus.</title>
        <authorList>
            <person name="Meyer J.M."/>
            <person name="Markov G.V."/>
            <person name="Baskaran P."/>
            <person name="Herrmann M."/>
            <person name="Sommer R.J."/>
            <person name="Roedelsperger C."/>
        </authorList>
    </citation>
    <scope>NUCLEOTIDE SEQUENCE [LARGE SCALE GENOMIC DNA]</scope>
    <source>
        <strain evidence="4">OB123</strain>
        <tissue evidence="4">Whole animal</tissue>
    </source>
</reference>
<dbReference type="PANTHER" id="PTHR28582:SF1">
    <property type="entry name" value="TRNA-SPLICING ENDONUCLEASE SUBUNIT SEN15"/>
    <property type="match status" value="1"/>
</dbReference>
<evidence type="ECO:0000313" key="4">
    <source>
        <dbReference type="EMBL" id="KRT84725.1"/>
    </source>
</evidence>
<dbReference type="InterPro" id="IPR011856">
    <property type="entry name" value="tRNA_endonuc-like_dom_sf"/>
</dbReference>
<dbReference type="PANTHER" id="PTHR28582">
    <property type="entry name" value="TRNA-SPLICING ENDONUCLEASE SUBUNIT SEN15"/>
    <property type="match status" value="1"/>
</dbReference>
<evidence type="ECO:0000259" key="3">
    <source>
        <dbReference type="Pfam" id="PF09631"/>
    </source>
</evidence>
<comment type="caution">
    <text evidence="4">The sequence shown here is derived from an EMBL/GenBank/DDBJ whole genome shotgun (WGS) entry which is preliminary data.</text>
</comment>
<dbReference type="OrthoDB" id="10002170at2759"/>
<sequence length="129" mass="14699">MSQKLISDFINLGCPTKREAAIALQVYLELCEVKRYHDVEYRFSTDLQCMYLTARKMKLSDSAIFLPIPVSDNISFLNMEKYLSLSNEDQKSIILAMVDSDSTCVYYQITGGIKDPSPETAPVDIEEKR</sequence>
<evidence type="ECO:0000256" key="2">
    <source>
        <dbReference type="ARBA" id="ARBA00022694"/>
    </source>
</evidence>
<dbReference type="Proteomes" id="UP000051574">
    <property type="component" value="Unassembled WGS sequence"/>
</dbReference>
<dbReference type="InterPro" id="IPR036167">
    <property type="entry name" value="tRNA_intron_Endo_cat-like_sf"/>
</dbReference>
<dbReference type="EMBL" id="LJIG01002215">
    <property type="protein sequence ID" value="KRT84725.1"/>
    <property type="molecule type" value="Genomic_DNA"/>
</dbReference>
<comment type="similarity">
    <text evidence="1">Belongs to the SEN15 family.</text>
</comment>
<protein>
    <recommendedName>
        <fullName evidence="3">tRNA-splicing endonuclease subunit Sen15 domain-containing protein</fullName>
    </recommendedName>
</protein>
<dbReference type="GO" id="GO:0003676">
    <property type="term" value="F:nucleic acid binding"/>
    <property type="evidence" value="ECO:0007669"/>
    <property type="project" value="InterPro"/>
</dbReference>
<name>A0A0T6BBP4_9SCAR</name>
<evidence type="ECO:0000256" key="1">
    <source>
        <dbReference type="ARBA" id="ARBA00006091"/>
    </source>
</evidence>
<dbReference type="Gene3D" id="3.40.1350.10">
    <property type="match status" value="1"/>
</dbReference>
<keyword evidence="2" id="KW-0819">tRNA processing</keyword>
<accession>A0A0T6BBP4</accession>
<keyword evidence="5" id="KW-1185">Reference proteome</keyword>
<feature type="non-terminal residue" evidence="4">
    <location>
        <position position="129"/>
    </location>
</feature>
<organism evidence="4 5">
    <name type="scientific">Oryctes borbonicus</name>
    <dbReference type="NCBI Taxonomy" id="1629725"/>
    <lineage>
        <taxon>Eukaryota</taxon>
        <taxon>Metazoa</taxon>
        <taxon>Ecdysozoa</taxon>
        <taxon>Arthropoda</taxon>
        <taxon>Hexapoda</taxon>
        <taxon>Insecta</taxon>
        <taxon>Pterygota</taxon>
        <taxon>Neoptera</taxon>
        <taxon>Endopterygota</taxon>
        <taxon>Coleoptera</taxon>
        <taxon>Polyphaga</taxon>
        <taxon>Scarabaeiformia</taxon>
        <taxon>Scarabaeidae</taxon>
        <taxon>Dynastinae</taxon>
        <taxon>Oryctes</taxon>
    </lineage>
</organism>
<dbReference type="InterPro" id="IPR018593">
    <property type="entry name" value="tRNA-endonuc_su_Sen15"/>
</dbReference>
<feature type="domain" description="tRNA-splicing endonuclease subunit Sen15" evidence="3">
    <location>
        <begin position="25"/>
        <end position="118"/>
    </location>
</feature>
<evidence type="ECO:0000313" key="5">
    <source>
        <dbReference type="Proteomes" id="UP000051574"/>
    </source>
</evidence>
<dbReference type="Pfam" id="PF09631">
    <property type="entry name" value="Sen15"/>
    <property type="match status" value="1"/>
</dbReference>
<dbReference type="GO" id="GO:0006388">
    <property type="term" value="P:tRNA splicing, via endonucleolytic cleavage and ligation"/>
    <property type="evidence" value="ECO:0007669"/>
    <property type="project" value="InterPro"/>
</dbReference>
<gene>
    <name evidence="4" type="ORF">AMK59_1511</name>
</gene>
<dbReference type="GO" id="GO:0005634">
    <property type="term" value="C:nucleus"/>
    <property type="evidence" value="ECO:0007669"/>
    <property type="project" value="UniProtKB-ARBA"/>
</dbReference>
<proteinExistence type="inferred from homology"/>